<protein>
    <submittedName>
        <fullName evidence="4">V-type ATP synthase subunit F</fullName>
    </submittedName>
</protein>
<proteinExistence type="inferred from homology"/>
<evidence type="ECO:0000313" key="4">
    <source>
        <dbReference type="EMBL" id="HIS91985.1"/>
    </source>
</evidence>
<evidence type="ECO:0000313" key="5">
    <source>
        <dbReference type="Proteomes" id="UP000824140"/>
    </source>
</evidence>
<gene>
    <name evidence="4" type="ORF">IAA84_03105</name>
</gene>
<organism evidence="4 5">
    <name type="scientific">Candidatus Alectryocaccomicrobium excrementavium</name>
    <dbReference type="NCBI Taxonomy" id="2840668"/>
    <lineage>
        <taxon>Bacteria</taxon>
        <taxon>Bacillati</taxon>
        <taxon>Bacillota</taxon>
        <taxon>Clostridia</taxon>
        <taxon>Candidatus Alectryocaccomicrobium</taxon>
    </lineage>
</organism>
<accession>A0A9D1FZX8</accession>
<evidence type="ECO:0000256" key="3">
    <source>
        <dbReference type="ARBA" id="ARBA00023065"/>
    </source>
</evidence>
<evidence type="ECO:0000256" key="1">
    <source>
        <dbReference type="ARBA" id="ARBA00010148"/>
    </source>
</evidence>
<dbReference type="AlphaFoldDB" id="A0A9D1FZX8"/>
<dbReference type="Proteomes" id="UP000824140">
    <property type="component" value="Unassembled WGS sequence"/>
</dbReference>
<dbReference type="SUPFAM" id="SSF159468">
    <property type="entry name" value="AtpF-like"/>
    <property type="match status" value="1"/>
</dbReference>
<comment type="similarity">
    <text evidence="1">Belongs to the V-ATPase F subunit family.</text>
</comment>
<comment type="caution">
    <text evidence="4">The sequence shown here is derived from an EMBL/GenBank/DDBJ whole genome shotgun (WGS) entry which is preliminary data.</text>
</comment>
<dbReference type="GO" id="GO:0046961">
    <property type="term" value="F:proton-transporting ATPase activity, rotational mechanism"/>
    <property type="evidence" value="ECO:0007669"/>
    <property type="project" value="InterPro"/>
</dbReference>
<dbReference type="InterPro" id="IPR036906">
    <property type="entry name" value="ATPase_V1_fsu_sf"/>
</dbReference>
<keyword evidence="3" id="KW-0406">Ion transport</keyword>
<reference evidence="4" key="2">
    <citation type="journal article" date="2021" name="PeerJ">
        <title>Extensive microbial diversity within the chicken gut microbiome revealed by metagenomics and culture.</title>
        <authorList>
            <person name="Gilroy R."/>
            <person name="Ravi A."/>
            <person name="Getino M."/>
            <person name="Pursley I."/>
            <person name="Horton D.L."/>
            <person name="Alikhan N.F."/>
            <person name="Baker D."/>
            <person name="Gharbi K."/>
            <person name="Hall N."/>
            <person name="Watson M."/>
            <person name="Adriaenssens E.M."/>
            <person name="Foster-Nyarko E."/>
            <person name="Jarju S."/>
            <person name="Secka A."/>
            <person name="Antonio M."/>
            <person name="Oren A."/>
            <person name="Chaudhuri R.R."/>
            <person name="La Ragione R."/>
            <person name="Hildebrand F."/>
            <person name="Pallen M.J."/>
        </authorList>
    </citation>
    <scope>NUCLEOTIDE SEQUENCE</scope>
    <source>
        <strain evidence="4">13766</strain>
    </source>
</reference>
<sequence length="110" mass="11431">MAGQIAVVGPKDAVLAFRALGVTVAPAREPEAVSQAIFRLAKEGYAVIFVTEEEAEGAKEMIARFAAEPLPAIIPIPGASGANGFGMRAVRANVEKAVGVDILLEKKGEE</sequence>
<dbReference type="InterPro" id="IPR008218">
    <property type="entry name" value="ATPase_V1-cplx_f_g_su"/>
</dbReference>
<dbReference type="EMBL" id="DVJN01000062">
    <property type="protein sequence ID" value="HIS91985.1"/>
    <property type="molecule type" value="Genomic_DNA"/>
</dbReference>
<evidence type="ECO:0000256" key="2">
    <source>
        <dbReference type="ARBA" id="ARBA00022448"/>
    </source>
</evidence>
<keyword evidence="2" id="KW-0813">Transport</keyword>
<reference evidence="4" key="1">
    <citation type="submission" date="2020-10" db="EMBL/GenBank/DDBJ databases">
        <authorList>
            <person name="Gilroy R."/>
        </authorList>
    </citation>
    <scope>NUCLEOTIDE SEQUENCE</scope>
    <source>
        <strain evidence="4">13766</strain>
    </source>
</reference>
<dbReference type="Pfam" id="PF01990">
    <property type="entry name" value="ATP-synt_F"/>
    <property type="match status" value="1"/>
</dbReference>
<dbReference type="Gene3D" id="3.40.50.10580">
    <property type="entry name" value="ATPase, V1 complex, subunit F"/>
    <property type="match status" value="1"/>
</dbReference>
<name>A0A9D1FZX8_9FIRM</name>